<dbReference type="PROSITE" id="PS50112">
    <property type="entry name" value="PAS"/>
    <property type="match status" value="1"/>
</dbReference>
<evidence type="ECO:0000259" key="9">
    <source>
        <dbReference type="PROSITE" id="PS50109"/>
    </source>
</evidence>
<evidence type="ECO:0000256" key="6">
    <source>
        <dbReference type="ARBA" id="ARBA00022777"/>
    </source>
</evidence>
<dbReference type="Proteomes" id="UP000326437">
    <property type="component" value="Unassembled WGS sequence"/>
</dbReference>
<keyword evidence="5" id="KW-0547">Nucleotide-binding</keyword>
<name>A0A5E6YQ96_PSEFL</name>
<evidence type="ECO:0000256" key="5">
    <source>
        <dbReference type="ARBA" id="ARBA00022741"/>
    </source>
</evidence>
<evidence type="ECO:0000256" key="4">
    <source>
        <dbReference type="ARBA" id="ARBA00022679"/>
    </source>
</evidence>
<organism evidence="11 12">
    <name type="scientific">Pseudomonas fluorescens</name>
    <dbReference type="NCBI Taxonomy" id="294"/>
    <lineage>
        <taxon>Bacteria</taxon>
        <taxon>Pseudomonadati</taxon>
        <taxon>Pseudomonadota</taxon>
        <taxon>Gammaproteobacteria</taxon>
        <taxon>Pseudomonadales</taxon>
        <taxon>Pseudomonadaceae</taxon>
        <taxon>Pseudomonas</taxon>
    </lineage>
</organism>
<feature type="domain" description="PAS" evidence="10">
    <location>
        <begin position="1"/>
        <end position="46"/>
    </location>
</feature>
<dbReference type="Pfam" id="PF02518">
    <property type="entry name" value="HATPase_c"/>
    <property type="match status" value="1"/>
</dbReference>
<dbReference type="Gene3D" id="3.30.450.20">
    <property type="entry name" value="PAS domain"/>
    <property type="match status" value="1"/>
</dbReference>
<dbReference type="Gene3D" id="1.10.287.130">
    <property type="match status" value="1"/>
</dbReference>
<dbReference type="InterPro" id="IPR036890">
    <property type="entry name" value="HATPase_C_sf"/>
</dbReference>
<dbReference type="InterPro" id="IPR004358">
    <property type="entry name" value="Sig_transdc_His_kin-like_C"/>
</dbReference>
<dbReference type="InterPro" id="IPR000014">
    <property type="entry name" value="PAS"/>
</dbReference>
<keyword evidence="3" id="KW-0597">Phosphoprotein</keyword>
<dbReference type="PANTHER" id="PTHR43065:SF42">
    <property type="entry name" value="TWO-COMPONENT SENSOR PPRA"/>
    <property type="match status" value="1"/>
</dbReference>
<keyword evidence="7" id="KW-0067">ATP-binding</keyword>
<dbReference type="Pfam" id="PF00989">
    <property type="entry name" value="PAS"/>
    <property type="match status" value="1"/>
</dbReference>
<protein>
    <recommendedName>
        <fullName evidence="2">histidine kinase</fullName>
        <ecNumber evidence="2">2.7.13.3</ecNumber>
    </recommendedName>
</protein>
<dbReference type="EC" id="2.7.13.3" evidence="2"/>
<feature type="domain" description="Histidine kinase" evidence="9">
    <location>
        <begin position="124"/>
        <end position="370"/>
    </location>
</feature>
<dbReference type="SMART" id="SM00387">
    <property type="entry name" value="HATPase_c"/>
    <property type="match status" value="1"/>
</dbReference>
<dbReference type="AlphaFoldDB" id="A0A5E6YQ96"/>
<dbReference type="InterPro" id="IPR003594">
    <property type="entry name" value="HATPase_dom"/>
</dbReference>
<dbReference type="PROSITE" id="PS50109">
    <property type="entry name" value="HIS_KIN"/>
    <property type="match status" value="1"/>
</dbReference>
<dbReference type="SMART" id="SM00388">
    <property type="entry name" value="HisKA"/>
    <property type="match status" value="1"/>
</dbReference>
<evidence type="ECO:0000313" key="11">
    <source>
        <dbReference type="EMBL" id="VVN56248.1"/>
    </source>
</evidence>
<sequence>MPSALIALDEQLYVTQWNQEASALSGTQLDEALNKPIELAFEPLKPFLPQLKDTIEHHQVAKIERVTWNQGEEARHYALTFYPLMGGGGRGVVIRIDDITQRLSLEDMMVQSEKMLSVGGLAAGMAHEINNPLGAILHNVQNIRRRLSSELPKNIEQAEQTGIDLEVVNHYLQAREIPQLLDGIQQAGARAAKIVTHMLSFSRRSNRQMSPCDLSALIDQALDIASNDFDLAIGFDFMGQAITRQFDPQLGPVPGIPNELEQVLLNLLKNAAQAIHQRADQSEPGRITLRTRLNPPWAEIQVEDNGAGMPEAVRKRIFEPFFTTKEVGQGTGLGLSVSYFIITNNHKGQMEVHSTQGQGTCFTLRLPLAGNQPASPEPTNVEI</sequence>
<proteinExistence type="predicted"/>
<dbReference type="InterPro" id="IPR005467">
    <property type="entry name" value="His_kinase_dom"/>
</dbReference>
<evidence type="ECO:0000256" key="2">
    <source>
        <dbReference type="ARBA" id="ARBA00012438"/>
    </source>
</evidence>
<dbReference type="GO" id="GO:0005524">
    <property type="term" value="F:ATP binding"/>
    <property type="evidence" value="ECO:0007669"/>
    <property type="project" value="UniProtKB-KW"/>
</dbReference>
<evidence type="ECO:0000256" key="8">
    <source>
        <dbReference type="ARBA" id="ARBA00023012"/>
    </source>
</evidence>
<dbReference type="GO" id="GO:0000155">
    <property type="term" value="F:phosphorelay sensor kinase activity"/>
    <property type="evidence" value="ECO:0007669"/>
    <property type="project" value="InterPro"/>
</dbReference>
<evidence type="ECO:0000313" key="12">
    <source>
        <dbReference type="Proteomes" id="UP000326437"/>
    </source>
</evidence>
<evidence type="ECO:0000256" key="7">
    <source>
        <dbReference type="ARBA" id="ARBA00022840"/>
    </source>
</evidence>
<dbReference type="Gene3D" id="3.30.565.10">
    <property type="entry name" value="Histidine kinase-like ATPase, C-terminal domain"/>
    <property type="match status" value="1"/>
</dbReference>
<dbReference type="SUPFAM" id="SSF47384">
    <property type="entry name" value="Homodimeric domain of signal transducing histidine kinase"/>
    <property type="match status" value="1"/>
</dbReference>
<dbReference type="InterPro" id="IPR013767">
    <property type="entry name" value="PAS_fold"/>
</dbReference>
<keyword evidence="4 11" id="KW-0808">Transferase</keyword>
<evidence type="ECO:0000259" key="10">
    <source>
        <dbReference type="PROSITE" id="PS50112"/>
    </source>
</evidence>
<dbReference type="InterPro" id="IPR036097">
    <property type="entry name" value="HisK_dim/P_sf"/>
</dbReference>
<dbReference type="SUPFAM" id="SSF55874">
    <property type="entry name" value="ATPase domain of HSP90 chaperone/DNA topoisomerase II/histidine kinase"/>
    <property type="match status" value="1"/>
</dbReference>
<dbReference type="CDD" id="cd00082">
    <property type="entry name" value="HisKA"/>
    <property type="match status" value="1"/>
</dbReference>
<accession>A0A5E6YQ96</accession>
<keyword evidence="6 11" id="KW-0418">Kinase</keyword>
<comment type="catalytic activity">
    <reaction evidence="1">
        <text>ATP + protein L-histidine = ADP + protein N-phospho-L-histidine.</text>
        <dbReference type="EC" id="2.7.13.3"/>
    </reaction>
</comment>
<dbReference type="Pfam" id="PF00512">
    <property type="entry name" value="HisKA"/>
    <property type="match status" value="1"/>
</dbReference>
<dbReference type="SUPFAM" id="SSF55785">
    <property type="entry name" value="PYP-like sensor domain (PAS domain)"/>
    <property type="match status" value="1"/>
</dbReference>
<dbReference type="InterPro" id="IPR035965">
    <property type="entry name" value="PAS-like_dom_sf"/>
</dbReference>
<reference evidence="11 12" key="1">
    <citation type="submission" date="2019-09" db="EMBL/GenBank/DDBJ databases">
        <authorList>
            <person name="Chandra G."/>
            <person name="Truman W A."/>
        </authorList>
    </citation>
    <scope>NUCLEOTIDE SEQUENCE [LARGE SCALE GENOMIC DNA]</scope>
    <source>
        <strain evidence="11">PS685</strain>
    </source>
</reference>
<dbReference type="GO" id="GO:0006355">
    <property type="term" value="P:regulation of DNA-templated transcription"/>
    <property type="evidence" value="ECO:0007669"/>
    <property type="project" value="InterPro"/>
</dbReference>
<dbReference type="EMBL" id="CABVHO010000018">
    <property type="protein sequence ID" value="VVN56248.1"/>
    <property type="molecule type" value="Genomic_DNA"/>
</dbReference>
<keyword evidence="8" id="KW-0902">Two-component regulatory system</keyword>
<dbReference type="InterPro" id="IPR003661">
    <property type="entry name" value="HisK_dim/P_dom"/>
</dbReference>
<evidence type="ECO:0000256" key="1">
    <source>
        <dbReference type="ARBA" id="ARBA00000085"/>
    </source>
</evidence>
<dbReference type="PRINTS" id="PR00344">
    <property type="entry name" value="BCTRLSENSOR"/>
</dbReference>
<gene>
    <name evidence="11" type="primary">atoS_1</name>
    <name evidence="11" type="ORF">PS685_02118</name>
</gene>
<evidence type="ECO:0000256" key="3">
    <source>
        <dbReference type="ARBA" id="ARBA00022553"/>
    </source>
</evidence>
<dbReference type="PANTHER" id="PTHR43065">
    <property type="entry name" value="SENSOR HISTIDINE KINASE"/>
    <property type="match status" value="1"/>
</dbReference>